<accession>A0A1G2R0C7</accession>
<dbReference type="PANTHER" id="PTHR31272:SF4">
    <property type="entry name" value="CYTOCHROME C-TYPE BIOGENESIS PROTEIN HI_1454-RELATED"/>
    <property type="match status" value="1"/>
</dbReference>
<evidence type="ECO:0000313" key="9">
    <source>
        <dbReference type="Proteomes" id="UP000178065"/>
    </source>
</evidence>
<dbReference type="STRING" id="1802448.A2672_02580"/>
<feature type="transmembrane region" description="Helical" evidence="6">
    <location>
        <begin position="55"/>
        <end position="78"/>
    </location>
</feature>
<feature type="domain" description="Cytochrome C biogenesis protein transmembrane" evidence="7">
    <location>
        <begin position="8"/>
        <end position="240"/>
    </location>
</feature>
<feature type="transmembrane region" description="Helical" evidence="6">
    <location>
        <begin position="6"/>
        <end position="34"/>
    </location>
</feature>
<dbReference type="Proteomes" id="UP000178065">
    <property type="component" value="Unassembled WGS sequence"/>
</dbReference>
<dbReference type="PANTHER" id="PTHR31272">
    <property type="entry name" value="CYTOCHROME C-TYPE BIOGENESIS PROTEIN HI_1454-RELATED"/>
    <property type="match status" value="1"/>
</dbReference>
<comment type="subcellular location">
    <subcellularLocation>
        <location evidence="1">Membrane</location>
        <topology evidence="1">Multi-pass membrane protein</topology>
    </subcellularLocation>
</comment>
<protein>
    <recommendedName>
        <fullName evidence="7">Cytochrome C biogenesis protein transmembrane domain-containing protein</fullName>
    </recommendedName>
</protein>
<keyword evidence="5 6" id="KW-0472">Membrane</keyword>
<dbReference type="Gene3D" id="1.20.140.150">
    <property type="match status" value="1"/>
</dbReference>
<evidence type="ECO:0000256" key="4">
    <source>
        <dbReference type="ARBA" id="ARBA00022989"/>
    </source>
</evidence>
<evidence type="ECO:0000313" key="8">
    <source>
        <dbReference type="EMBL" id="OHA65829.1"/>
    </source>
</evidence>
<sequence>MDPLGLIIPAFIAGILTFLAPCILPLVPGYLSFISGTSARDLQDPARAKGARLRIFLNGLFYVLGFSAIFIILGSLFGLGGGLFFQYRGVIAQIGGVFVILFGLFLLVPAISSLTQGRLNLYRIFPFSLLLNERQVSLARGLKPGTPGTSFLFGGTFALGWSPCVGPILGSVLTLAASSATVGQGALLLMVFSLGLAVPFLAVALGIGWASAHLTKLGKYLNWVGVAGGAFLIFLGIVMFTNKFAWWLGAAYRLFDFINYEALLNYL</sequence>
<comment type="caution">
    <text evidence="8">The sequence shown here is derived from an EMBL/GenBank/DDBJ whole genome shotgun (WGS) entry which is preliminary data.</text>
</comment>
<dbReference type="GO" id="GO:0016020">
    <property type="term" value="C:membrane"/>
    <property type="evidence" value="ECO:0007669"/>
    <property type="project" value="UniProtKB-SubCell"/>
</dbReference>
<feature type="transmembrane region" description="Helical" evidence="6">
    <location>
        <begin position="185"/>
        <end position="208"/>
    </location>
</feature>
<evidence type="ECO:0000256" key="2">
    <source>
        <dbReference type="ARBA" id="ARBA00006143"/>
    </source>
</evidence>
<evidence type="ECO:0000256" key="5">
    <source>
        <dbReference type="ARBA" id="ARBA00023136"/>
    </source>
</evidence>
<dbReference type="InterPro" id="IPR051790">
    <property type="entry name" value="Cytochrome_c-biogenesis_DsbD"/>
</dbReference>
<dbReference type="AlphaFoldDB" id="A0A1G2R0C7"/>
<evidence type="ECO:0000256" key="3">
    <source>
        <dbReference type="ARBA" id="ARBA00022692"/>
    </source>
</evidence>
<dbReference type="Pfam" id="PF02683">
    <property type="entry name" value="DsbD_TM"/>
    <property type="match status" value="1"/>
</dbReference>
<dbReference type="InterPro" id="IPR003834">
    <property type="entry name" value="Cyt_c_assmbl_TM_dom"/>
</dbReference>
<feature type="transmembrane region" description="Helical" evidence="6">
    <location>
        <begin position="90"/>
        <end position="114"/>
    </location>
</feature>
<evidence type="ECO:0000259" key="7">
    <source>
        <dbReference type="Pfam" id="PF02683"/>
    </source>
</evidence>
<dbReference type="GO" id="GO:0017004">
    <property type="term" value="P:cytochrome complex assembly"/>
    <property type="evidence" value="ECO:0007669"/>
    <property type="project" value="InterPro"/>
</dbReference>
<comment type="similarity">
    <text evidence="2">Belongs to the DsbD family.</text>
</comment>
<feature type="transmembrane region" description="Helical" evidence="6">
    <location>
        <begin position="220"/>
        <end position="240"/>
    </location>
</feature>
<keyword evidence="3 6" id="KW-0812">Transmembrane</keyword>
<reference evidence="8 9" key="1">
    <citation type="journal article" date="2016" name="Nat. Commun.">
        <title>Thousands of microbial genomes shed light on interconnected biogeochemical processes in an aquifer system.</title>
        <authorList>
            <person name="Anantharaman K."/>
            <person name="Brown C.T."/>
            <person name="Hug L.A."/>
            <person name="Sharon I."/>
            <person name="Castelle C.J."/>
            <person name="Probst A.J."/>
            <person name="Thomas B.C."/>
            <person name="Singh A."/>
            <person name="Wilkins M.J."/>
            <person name="Karaoz U."/>
            <person name="Brodie E.L."/>
            <person name="Williams K.H."/>
            <person name="Hubbard S.S."/>
            <person name="Banfield J.F."/>
        </authorList>
    </citation>
    <scope>NUCLEOTIDE SEQUENCE [LARGE SCALE GENOMIC DNA]</scope>
</reference>
<evidence type="ECO:0000256" key="6">
    <source>
        <dbReference type="SAM" id="Phobius"/>
    </source>
</evidence>
<proteinExistence type="inferred from homology"/>
<gene>
    <name evidence="8" type="ORF">A2672_02580</name>
</gene>
<organism evidence="8 9">
    <name type="scientific">Candidatus Wildermuthbacteria bacterium RIFCSPHIGHO2_01_FULL_49_22b</name>
    <dbReference type="NCBI Taxonomy" id="1802448"/>
    <lineage>
        <taxon>Bacteria</taxon>
        <taxon>Candidatus Wildermuthiibacteriota</taxon>
    </lineage>
</organism>
<keyword evidence="4 6" id="KW-1133">Transmembrane helix</keyword>
<name>A0A1G2R0C7_9BACT</name>
<evidence type="ECO:0000256" key="1">
    <source>
        <dbReference type="ARBA" id="ARBA00004141"/>
    </source>
</evidence>
<feature type="transmembrane region" description="Helical" evidence="6">
    <location>
        <begin position="150"/>
        <end position="173"/>
    </location>
</feature>
<dbReference type="EMBL" id="MHTT01000010">
    <property type="protein sequence ID" value="OHA65829.1"/>
    <property type="molecule type" value="Genomic_DNA"/>
</dbReference>